<protein>
    <submittedName>
        <fullName evidence="1">Uncharacterized protein</fullName>
    </submittedName>
</protein>
<accession>A0A7C1JNW2</accession>
<sequence>MKVDIKEAVAYFKSNQETIPVGTIRKGDYAFAIKPEEHLYLVVEKAGKGIFLARLAPDLLRVKPLAPDKEQEARLYARQRLAQAGLL</sequence>
<reference evidence="1" key="1">
    <citation type="journal article" date="2020" name="mSystems">
        <title>Genome- and Community-Level Interaction Insights into Carbon Utilization and Element Cycling Functions of Hydrothermarchaeota in Hydrothermal Sediment.</title>
        <authorList>
            <person name="Zhou Z."/>
            <person name="Liu Y."/>
            <person name="Xu W."/>
            <person name="Pan J."/>
            <person name="Luo Z.H."/>
            <person name="Li M."/>
        </authorList>
    </citation>
    <scope>NUCLEOTIDE SEQUENCE [LARGE SCALE GENOMIC DNA]</scope>
    <source>
        <strain evidence="1">SpSt-301</strain>
    </source>
</reference>
<comment type="caution">
    <text evidence="1">The sequence shown here is derived from an EMBL/GenBank/DDBJ whole genome shotgun (WGS) entry which is preliminary data.</text>
</comment>
<dbReference type="AlphaFoldDB" id="A0A7C1JNW2"/>
<evidence type="ECO:0000313" key="1">
    <source>
        <dbReference type="EMBL" id="HDW51797.1"/>
    </source>
</evidence>
<organism evidence="1">
    <name type="scientific">Ammonifex degensii</name>
    <dbReference type="NCBI Taxonomy" id="42838"/>
    <lineage>
        <taxon>Bacteria</taxon>
        <taxon>Bacillati</taxon>
        <taxon>Bacillota</taxon>
        <taxon>Clostridia</taxon>
        <taxon>Thermoanaerobacterales</taxon>
        <taxon>Thermoanaerobacteraceae</taxon>
        <taxon>Ammonifex</taxon>
    </lineage>
</organism>
<dbReference type="EMBL" id="DSMV01000218">
    <property type="protein sequence ID" value="HDW51797.1"/>
    <property type="molecule type" value="Genomic_DNA"/>
</dbReference>
<gene>
    <name evidence="1" type="ORF">ENQ35_03575</name>
</gene>
<proteinExistence type="predicted"/>
<name>A0A7C1JNW2_9THEO</name>